<keyword evidence="11" id="KW-1185">Reference proteome</keyword>
<reference evidence="10" key="2">
    <citation type="submission" date="2021-01" db="EMBL/GenBank/DDBJ databases">
        <authorList>
            <person name="Schikora-Tamarit M.A."/>
        </authorList>
    </citation>
    <scope>NUCLEOTIDE SEQUENCE</scope>
    <source>
        <strain evidence="10">CBS6341</strain>
    </source>
</reference>
<keyword evidence="5" id="KW-0805">Transcription regulation</keyword>
<feature type="compositionally biased region" description="Basic and acidic residues" evidence="9">
    <location>
        <begin position="350"/>
        <end position="368"/>
    </location>
</feature>
<feature type="compositionally biased region" description="Low complexity" evidence="9">
    <location>
        <begin position="380"/>
        <end position="392"/>
    </location>
</feature>
<accession>A0A9P8PY22</accession>
<dbReference type="GO" id="GO:0005634">
    <property type="term" value="C:nucleus"/>
    <property type="evidence" value="ECO:0007669"/>
    <property type="project" value="UniProtKB-SubCell"/>
</dbReference>
<dbReference type="GO" id="GO:0035267">
    <property type="term" value="C:NuA4 histone acetyltransferase complex"/>
    <property type="evidence" value="ECO:0007669"/>
    <property type="project" value="TreeGrafter"/>
</dbReference>
<gene>
    <name evidence="10" type="ORF">WICMUC_001009</name>
</gene>
<dbReference type="PANTHER" id="PTHR13581:SF5">
    <property type="entry name" value="MRG_MORF4L-BINDING PROTEIN"/>
    <property type="match status" value="1"/>
</dbReference>
<proteinExistence type="inferred from homology"/>
<evidence type="ECO:0000313" key="10">
    <source>
        <dbReference type="EMBL" id="KAH3679389.1"/>
    </source>
</evidence>
<dbReference type="AlphaFoldDB" id="A0A9P8PY22"/>
<feature type="region of interest" description="Disordered" evidence="9">
    <location>
        <begin position="117"/>
        <end position="417"/>
    </location>
</feature>
<name>A0A9P8PY22_9ASCO</name>
<dbReference type="GO" id="GO:0006325">
    <property type="term" value="P:chromatin organization"/>
    <property type="evidence" value="ECO:0007669"/>
    <property type="project" value="UniProtKB-KW"/>
</dbReference>
<evidence type="ECO:0000313" key="11">
    <source>
        <dbReference type="Proteomes" id="UP000769528"/>
    </source>
</evidence>
<comment type="subcellular location">
    <subcellularLocation>
        <location evidence="1">Nucleus</location>
    </subcellularLocation>
</comment>
<evidence type="ECO:0000256" key="7">
    <source>
        <dbReference type="ARBA" id="ARBA00023242"/>
    </source>
</evidence>
<dbReference type="OrthoDB" id="5595141at2759"/>
<comment type="function">
    <text evidence="8">Component of the NuA4 histone acetyltransferase complex which is involved in transcriptional activation of selected genes principally by acetylation of nucleosomal histone H4 and H2A. The NuA4 complex is also involved in DNA repair.</text>
</comment>
<sequence>MRFWTVQEEIRLFRAITHFKPVGLQKHFQMIAILNEINKDIPIDMRITPDEIYEKLELLYDLKGLDELEDEDQNGNEMGERSSKLGEKKTTLDPKCQFKLPFDNYGELMISRAQSDINSTAGASPRTDSEDQANDAYTKPEKEQLDSQKNANDTNDQNIERPRVLLTKEDCNLSDINMKPESAQTREESETLKTQTGAGKSLTQATSNEVVNIETNENEMTGSEADKETVTQEEAAEPVSGAEEDTGENGSGEDVNEGSLSDTHKKNEDEEEEESEEEEEEEEEEDGEEEKSAKQESTGELEEESTNLRRRTRRQSRAHETATKKRRISETSSVASSTQTNPSIGRRRTRGTDEGKSSDAKVESKAETVLEPPRTRGKTAAAASSSAVPPASTGSTNVSSATRTRSKSQPRRSTRHK</sequence>
<dbReference type="EMBL" id="JAEUBF010000315">
    <property type="protein sequence ID" value="KAH3679389.1"/>
    <property type="molecule type" value="Genomic_DNA"/>
</dbReference>
<evidence type="ECO:0000256" key="1">
    <source>
        <dbReference type="ARBA" id="ARBA00004123"/>
    </source>
</evidence>
<feature type="compositionally biased region" description="Polar residues" evidence="9">
    <location>
        <begin position="192"/>
        <end position="207"/>
    </location>
</feature>
<feature type="compositionally biased region" description="Low complexity" evidence="9">
    <location>
        <begin position="208"/>
        <end position="219"/>
    </location>
</feature>
<evidence type="ECO:0000256" key="3">
    <source>
        <dbReference type="ARBA" id="ARBA00018502"/>
    </source>
</evidence>
<keyword evidence="4" id="KW-0156">Chromatin regulator</keyword>
<keyword evidence="7" id="KW-0539">Nucleus</keyword>
<feature type="region of interest" description="Disordered" evidence="9">
    <location>
        <begin position="70"/>
        <end position="90"/>
    </location>
</feature>
<evidence type="ECO:0000256" key="4">
    <source>
        <dbReference type="ARBA" id="ARBA00022853"/>
    </source>
</evidence>
<evidence type="ECO:0000256" key="9">
    <source>
        <dbReference type="SAM" id="MobiDB-lite"/>
    </source>
</evidence>
<evidence type="ECO:0000256" key="6">
    <source>
        <dbReference type="ARBA" id="ARBA00023163"/>
    </source>
</evidence>
<dbReference type="InterPro" id="IPR012423">
    <property type="entry name" value="Eaf7/MRGBP"/>
</dbReference>
<feature type="compositionally biased region" description="Basic and acidic residues" evidence="9">
    <location>
        <begin position="78"/>
        <end position="90"/>
    </location>
</feature>
<comment type="caution">
    <text evidence="10">The sequence shown here is derived from an EMBL/GenBank/DDBJ whole genome shotgun (WGS) entry which is preliminary data.</text>
</comment>
<comment type="similarity">
    <text evidence="2">Belongs to the EAF7 family.</text>
</comment>
<feature type="compositionally biased region" description="Basic residues" evidence="9">
    <location>
        <begin position="404"/>
        <end position="417"/>
    </location>
</feature>
<reference evidence="10" key="1">
    <citation type="journal article" date="2021" name="Open Biol.">
        <title>Shared evolutionary footprints suggest mitochondrial oxidative damage underlies multiple complex I losses in fungi.</title>
        <authorList>
            <person name="Schikora-Tamarit M.A."/>
            <person name="Marcet-Houben M."/>
            <person name="Nosek J."/>
            <person name="Gabaldon T."/>
        </authorList>
    </citation>
    <scope>NUCLEOTIDE SEQUENCE</scope>
    <source>
        <strain evidence="10">CBS6341</strain>
    </source>
</reference>
<feature type="compositionally biased region" description="Basic and acidic residues" evidence="9">
    <location>
        <begin position="158"/>
        <end position="171"/>
    </location>
</feature>
<dbReference type="Pfam" id="PF07904">
    <property type="entry name" value="Eaf7"/>
    <property type="match status" value="1"/>
</dbReference>
<feature type="compositionally biased region" description="Polar residues" evidence="9">
    <location>
        <begin position="147"/>
        <end position="157"/>
    </location>
</feature>
<dbReference type="GO" id="GO:0006357">
    <property type="term" value="P:regulation of transcription by RNA polymerase II"/>
    <property type="evidence" value="ECO:0007669"/>
    <property type="project" value="TreeGrafter"/>
</dbReference>
<keyword evidence="6" id="KW-0804">Transcription</keyword>
<feature type="compositionally biased region" description="Polar residues" evidence="9">
    <location>
        <begin position="393"/>
        <end position="403"/>
    </location>
</feature>
<organism evidence="10 11">
    <name type="scientific">Wickerhamomyces mucosus</name>
    <dbReference type="NCBI Taxonomy" id="1378264"/>
    <lineage>
        <taxon>Eukaryota</taxon>
        <taxon>Fungi</taxon>
        <taxon>Dikarya</taxon>
        <taxon>Ascomycota</taxon>
        <taxon>Saccharomycotina</taxon>
        <taxon>Saccharomycetes</taxon>
        <taxon>Phaffomycetales</taxon>
        <taxon>Wickerhamomycetaceae</taxon>
        <taxon>Wickerhamomyces</taxon>
    </lineage>
</organism>
<dbReference type="PANTHER" id="PTHR13581">
    <property type="entry name" value="MRG-BINDING PROTEIN"/>
    <property type="match status" value="1"/>
</dbReference>
<protein>
    <recommendedName>
        <fullName evidence="3">Chromatin modification-related protein EAF7</fullName>
    </recommendedName>
</protein>
<feature type="compositionally biased region" description="Acidic residues" evidence="9">
    <location>
        <begin position="269"/>
        <end position="289"/>
    </location>
</feature>
<dbReference type="Proteomes" id="UP000769528">
    <property type="component" value="Unassembled WGS sequence"/>
</dbReference>
<evidence type="ECO:0000256" key="8">
    <source>
        <dbReference type="ARBA" id="ARBA00025178"/>
    </source>
</evidence>
<evidence type="ECO:0000256" key="2">
    <source>
        <dbReference type="ARBA" id="ARBA00007117"/>
    </source>
</evidence>
<evidence type="ECO:0000256" key="5">
    <source>
        <dbReference type="ARBA" id="ARBA00023015"/>
    </source>
</evidence>
<feature type="compositionally biased region" description="Polar residues" evidence="9">
    <location>
        <begin position="330"/>
        <end position="343"/>
    </location>
</feature>